<feature type="binding site" evidence="7">
    <location>
        <begin position="13"/>
        <end position="14"/>
    </location>
    <ligand>
        <name>substrate</name>
    </ligand>
</feature>
<protein>
    <recommendedName>
        <fullName evidence="2 7">Glutamate racemase</fullName>
        <ecNumber evidence="2 7">5.1.1.3</ecNumber>
    </recommendedName>
</protein>
<dbReference type="RefSeq" id="WP_206645552.1">
    <property type="nucleotide sequence ID" value="NZ_CP071247.1"/>
</dbReference>
<dbReference type="InterPro" id="IPR004391">
    <property type="entry name" value="Glu_race"/>
</dbReference>
<dbReference type="Proteomes" id="UP000663555">
    <property type="component" value="Chromosome"/>
</dbReference>
<evidence type="ECO:0000313" key="8">
    <source>
        <dbReference type="EMBL" id="QSP96325.1"/>
    </source>
</evidence>
<dbReference type="PROSITE" id="PS00924">
    <property type="entry name" value="ASP_GLU_RACEMASE_2"/>
    <property type="match status" value="1"/>
</dbReference>
<dbReference type="GO" id="GO:0008881">
    <property type="term" value="F:glutamate racemase activity"/>
    <property type="evidence" value="ECO:0007669"/>
    <property type="project" value="UniProtKB-EC"/>
</dbReference>
<evidence type="ECO:0000256" key="7">
    <source>
        <dbReference type="HAMAP-Rule" id="MF_00258"/>
    </source>
</evidence>
<evidence type="ECO:0000313" key="9">
    <source>
        <dbReference type="Proteomes" id="UP000663555"/>
    </source>
</evidence>
<keyword evidence="9" id="KW-1185">Reference proteome</keyword>
<comment type="similarity">
    <text evidence="7">Belongs to the aspartate/glutamate racemases family.</text>
</comment>
<evidence type="ECO:0000256" key="1">
    <source>
        <dbReference type="ARBA" id="ARBA00001602"/>
    </source>
</evidence>
<accession>A0ABX7MVC4</accession>
<proteinExistence type="inferred from homology"/>
<evidence type="ECO:0000256" key="6">
    <source>
        <dbReference type="ARBA" id="ARBA00023316"/>
    </source>
</evidence>
<dbReference type="InterPro" id="IPR015942">
    <property type="entry name" value="Asp/Glu/hydantoin_racemase"/>
</dbReference>
<dbReference type="InterPro" id="IPR001920">
    <property type="entry name" value="Asp/Glu_race"/>
</dbReference>
<keyword evidence="4 7" id="KW-0573">Peptidoglycan synthesis</keyword>
<dbReference type="InterPro" id="IPR033134">
    <property type="entry name" value="Asp/Glu_racemase_AS_2"/>
</dbReference>
<comment type="pathway">
    <text evidence="7">Cell wall biogenesis; peptidoglycan biosynthesis.</text>
</comment>
<comment type="catalytic activity">
    <reaction evidence="1 7">
        <text>L-glutamate = D-glutamate</text>
        <dbReference type="Rhea" id="RHEA:12813"/>
        <dbReference type="ChEBI" id="CHEBI:29985"/>
        <dbReference type="ChEBI" id="CHEBI:29986"/>
        <dbReference type="EC" id="5.1.1.3"/>
    </reaction>
</comment>
<dbReference type="EC" id="5.1.1.3" evidence="2 7"/>
<keyword evidence="5 7" id="KW-0413">Isomerase</keyword>
<dbReference type="Pfam" id="PF01177">
    <property type="entry name" value="Asp_Glu_race"/>
    <property type="match status" value="1"/>
</dbReference>
<evidence type="ECO:0000256" key="3">
    <source>
        <dbReference type="ARBA" id="ARBA00022960"/>
    </source>
</evidence>
<evidence type="ECO:0000256" key="2">
    <source>
        <dbReference type="ARBA" id="ARBA00013090"/>
    </source>
</evidence>
<feature type="active site" description="Proton donor/acceptor" evidence="7">
    <location>
        <position position="77"/>
    </location>
</feature>
<reference evidence="8 9" key="1">
    <citation type="submission" date="2021-03" db="EMBL/GenBank/DDBJ databases">
        <title>Genome sequencing of Marinobacter sp. LPB0319.</title>
        <authorList>
            <person name="Kim J."/>
        </authorList>
    </citation>
    <scope>NUCLEOTIDE SEQUENCE [LARGE SCALE GENOMIC DNA]</scope>
    <source>
        <strain evidence="8 9">LPB0319</strain>
    </source>
</reference>
<dbReference type="NCBIfam" id="TIGR00067">
    <property type="entry name" value="glut_race"/>
    <property type="match status" value="1"/>
</dbReference>
<feature type="binding site" evidence="7">
    <location>
        <begin position="78"/>
        <end position="79"/>
    </location>
    <ligand>
        <name>substrate</name>
    </ligand>
</feature>
<evidence type="ECO:0000256" key="5">
    <source>
        <dbReference type="ARBA" id="ARBA00023235"/>
    </source>
</evidence>
<gene>
    <name evidence="7" type="primary">murI</name>
    <name evidence="8" type="ORF">LPB19_08100</name>
</gene>
<dbReference type="PANTHER" id="PTHR21198:SF2">
    <property type="entry name" value="GLUTAMATE RACEMASE"/>
    <property type="match status" value="1"/>
</dbReference>
<dbReference type="EMBL" id="CP071247">
    <property type="protein sequence ID" value="QSP96325.1"/>
    <property type="molecule type" value="Genomic_DNA"/>
</dbReference>
<sequence>MSDQPAPRVLVFDSGVGGLSVASCIVEELPGIELVYLADNLGFPYGDKPESVVVERCLSLIAAVLETVPCDVIVVACNTASTVVLPHLRAMTDVPVVGVVPAIKPAAAKTENGRIGVLATPATIRRPYLDSLVNEFAAHCQVERIGHSGLVRWAEDLVRGVPVPMEALAASVAGFRRVDVDTVVLGCTHYPLLGAALREVLPGVHHWVDSGQAIARRVAYWLTELGGIERALAPEQGIPWPVRCALFSGPAPEGVAGFMAGLGLPARSILANWPSRDGRVRSVGLA</sequence>
<dbReference type="PROSITE" id="PS00923">
    <property type="entry name" value="ASP_GLU_RACEMASE_1"/>
    <property type="match status" value="1"/>
</dbReference>
<dbReference type="PANTHER" id="PTHR21198">
    <property type="entry name" value="GLUTAMATE RACEMASE"/>
    <property type="match status" value="1"/>
</dbReference>
<feature type="binding site" evidence="7">
    <location>
        <begin position="45"/>
        <end position="46"/>
    </location>
    <ligand>
        <name>substrate</name>
    </ligand>
</feature>
<keyword evidence="6 7" id="KW-0961">Cell wall biogenesis/degradation</keyword>
<name>A0ABX7MVC4_9GAMM</name>
<organism evidence="8 9">
    <name type="scientific">Marinobacter salinisoli</name>
    <dbReference type="NCBI Taxonomy" id="2769486"/>
    <lineage>
        <taxon>Bacteria</taxon>
        <taxon>Pseudomonadati</taxon>
        <taxon>Pseudomonadota</taxon>
        <taxon>Gammaproteobacteria</taxon>
        <taxon>Pseudomonadales</taxon>
        <taxon>Marinobacteraceae</taxon>
        <taxon>Marinobacter</taxon>
    </lineage>
</organism>
<comment type="function">
    <text evidence="7">Provides the (R)-glutamate required for cell wall biosynthesis.</text>
</comment>
<evidence type="ECO:0000256" key="4">
    <source>
        <dbReference type="ARBA" id="ARBA00022984"/>
    </source>
</evidence>
<dbReference type="SUPFAM" id="SSF53681">
    <property type="entry name" value="Aspartate/glutamate racemase"/>
    <property type="match status" value="2"/>
</dbReference>
<dbReference type="Gene3D" id="3.40.50.1860">
    <property type="match status" value="2"/>
</dbReference>
<feature type="binding site" evidence="7">
    <location>
        <begin position="188"/>
        <end position="189"/>
    </location>
    <ligand>
        <name>substrate</name>
    </ligand>
</feature>
<dbReference type="HAMAP" id="MF_00258">
    <property type="entry name" value="Glu_racemase"/>
    <property type="match status" value="1"/>
</dbReference>
<keyword evidence="3 7" id="KW-0133">Cell shape</keyword>
<feature type="active site" description="Proton donor/acceptor" evidence="7">
    <location>
        <position position="187"/>
    </location>
</feature>
<dbReference type="InterPro" id="IPR018187">
    <property type="entry name" value="Asp/Glu_racemase_AS_1"/>
</dbReference>